<keyword evidence="3" id="KW-1185">Reference proteome</keyword>
<reference evidence="2 3" key="1">
    <citation type="submission" date="2022-04" db="EMBL/GenBank/DDBJ databases">
        <authorList>
            <person name="Huq M.A."/>
        </authorList>
    </citation>
    <scope>NUCLEOTIDE SEQUENCE [LARGE SCALE GENOMIC DNA]</scope>
    <source>
        <strain evidence="2 3">MAH-33</strain>
    </source>
</reference>
<dbReference type="PANTHER" id="PTHR22603">
    <property type="entry name" value="CHOLINE/ETHANOALAMINE KINASE"/>
    <property type="match status" value="1"/>
</dbReference>
<dbReference type="InterPro" id="IPR002575">
    <property type="entry name" value="Aminoglycoside_PTrfase"/>
</dbReference>
<dbReference type="Pfam" id="PF01636">
    <property type="entry name" value="APH"/>
    <property type="match status" value="1"/>
</dbReference>
<gene>
    <name evidence="2" type="ORF">MU848_13560</name>
</gene>
<dbReference type="SUPFAM" id="SSF56112">
    <property type="entry name" value="Protein kinase-like (PK-like)"/>
    <property type="match status" value="1"/>
</dbReference>
<name>A0ABT0DZR0_9SPHN</name>
<dbReference type="RefSeq" id="WP_247233264.1">
    <property type="nucleotide sequence ID" value="NZ_JALKHS010000010.1"/>
</dbReference>
<protein>
    <submittedName>
        <fullName evidence="2">Phosphotransferase</fullName>
    </submittedName>
</protein>
<dbReference type="Proteomes" id="UP001203512">
    <property type="component" value="Unassembled WGS sequence"/>
</dbReference>
<accession>A0ABT0DZR0</accession>
<sequence>MTVASGMKLCFAPEMSPALQEQVSGILSQWALPDLADDYVISAMSGGGSNVNLKLEGSRHALALRVCAPEPERWGVDRAASIQAQCDAARADLAPKILASTLPEGHFLCPFLTGGVMTPARMREEDLLGKVVETLRSLHAQPTSSRAFSPFEDAAHFVKLGDAEGAARPAEFPDMYDRVRQIAQLFAAIDAPRAFCHSDLVPQNFIVGDRLRLIDWDYAGMGWVAFEMASFACQAGLSDEETDKFLRLYDPQVDDSQRARVALMRAVAGVREAAWATMAEPILSAHTTPLDGWTYQGYASSNLTQARNAWAKASFAEMLEAAAYVREGARF</sequence>
<dbReference type="PANTHER" id="PTHR22603:SF66">
    <property type="entry name" value="ETHANOLAMINE KINASE"/>
    <property type="match status" value="1"/>
</dbReference>
<comment type="caution">
    <text evidence="2">The sequence shown here is derived from an EMBL/GenBank/DDBJ whole genome shotgun (WGS) entry which is preliminary data.</text>
</comment>
<proteinExistence type="predicted"/>
<feature type="domain" description="Aminoglycoside phosphotransferase" evidence="1">
    <location>
        <begin position="41"/>
        <end position="247"/>
    </location>
</feature>
<dbReference type="Gene3D" id="3.30.200.20">
    <property type="entry name" value="Phosphorylase Kinase, domain 1"/>
    <property type="match status" value="1"/>
</dbReference>
<organism evidence="2 3">
    <name type="scientific">Sphingobium agri</name>
    <dbReference type="NCBI Taxonomy" id="2933566"/>
    <lineage>
        <taxon>Bacteria</taxon>
        <taxon>Pseudomonadati</taxon>
        <taxon>Pseudomonadota</taxon>
        <taxon>Alphaproteobacteria</taxon>
        <taxon>Sphingomonadales</taxon>
        <taxon>Sphingomonadaceae</taxon>
        <taxon>Sphingobium</taxon>
    </lineage>
</organism>
<evidence type="ECO:0000313" key="2">
    <source>
        <dbReference type="EMBL" id="MCK0532612.1"/>
    </source>
</evidence>
<evidence type="ECO:0000313" key="3">
    <source>
        <dbReference type="Proteomes" id="UP001203512"/>
    </source>
</evidence>
<dbReference type="EMBL" id="JALKHS010000010">
    <property type="protein sequence ID" value="MCK0532612.1"/>
    <property type="molecule type" value="Genomic_DNA"/>
</dbReference>
<dbReference type="Gene3D" id="3.90.1200.10">
    <property type="match status" value="1"/>
</dbReference>
<dbReference type="InterPro" id="IPR011009">
    <property type="entry name" value="Kinase-like_dom_sf"/>
</dbReference>
<evidence type="ECO:0000259" key="1">
    <source>
        <dbReference type="Pfam" id="PF01636"/>
    </source>
</evidence>